<dbReference type="InterPro" id="IPR006115">
    <property type="entry name" value="6PGDH_NADP-bd"/>
</dbReference>
<dbReference type="EMBL" id="KZ679013">
    <property type="protein sequence ID" value="PSS14763.1"/>
    <property type="molecule type" value="Genomic_DNA"/>
</dbReference>
<dbReference type="AlphaFoldDB" id="A0A2T3AXI8"/>
<proteinExistence type="predicted"/>
<dbReference type="GeneID" id="36568980"/>
<protein>
    <recommendedName>
        <fullName evidence="1">6-phosphogluconate dehydrogenase NADP-binding domain-containing protein</fullName>
    </recommendedName>
</protein>
<organism evidence="2 3">
    <name type="scientific">Amorphotheca resinae ATCC 22711</name>
    <dbReference type="NCBI Taxonomy" id="857342"/>
    <lineage>
        <taxon>Eukaryota</taxon>
        <taxon>Fungi</taxon>
        <taxon>Dikarya</taxon>
        <taxon>Ascomycota</taxon>
        <taxon>Pezizomycotina</taxon>
        <taxon>Leotiomycetes</taxon>
        <taxon>Helotiales</taxon>
        <taxon>Amorphothecaceae</taxon>
        <taxon>Amorphotheca</taxon>
    </lineage>
</organism>
<dbReference type="RefSeq" id="XP_024719362.1">
    <property type="nucleotide sequence ID" value="XM_024860899.1"/>
</dbReference>
<reference evidence="2 3" key="1">
    <citation type="journal article" date="2018" name="New Phytol.">
        <title>Comparative genomics and transcriptomics depict ericoid mycorrhizal fungi as versatile saprotrophs and plant mutualists.</title>
        <authorList>
            <person name="Martino E."/>
            <person name="Morin E."/>
            <person name="Grelet G.A."/>
            <person name="Kuo A."/>
            <person name="Kohler A."/>
            <person name="Daghino S."/>
            <person name="Barry K.W."/>
            <person name="Cichocki N."/>
            <person name="Clum A."/>
            <person name="Dockter R.B."/>
            <person name="Hainaut M."/>
            <person name="Kuo R.C."/>
            <person name="LaButti K."/>
            <person name="Lindahl B.D."/>
            <person name="Lindquist E.A."/>
            <person name="Lipzen A."/>
            <person name="Khouja H.R."/>
            <person name="Magnuson J."/>
            <person name="Murat C."/>
            <person name="Ohm R.A."/>
            <person name="Singer S.W."/>
            <person name="Spatafora J.W."/>
            <person name="Wang M."/>
            <person name="Veneault-Fourrey C."/>
            <person name="Henrissat B."/>
            <person name="Grigoriev I.V."/>
            <person name="Martin F.M."/>
            <person name="Perotto S."/>
        </authorList>
    </citation>
    <scope>NUCLEOTIDE SEQUENCE [LARGE SCALE GENOMIC DNA]</scope>
    <source>
        <strain evidence="2 3">ATCC 22711</strain>
    </source>
</reference>
<sequence length="55" mass="5493">CGLSVMGGGMAHNFVKSGFPVEGYGLYKPMIAKFVEAGSKGASSPATAAQGVEIS</sequence>
<feature type="non-terminal residue" evidence="2">
    <location>
        <position position="1"/>
    </location>
</feature>
<feature type="domain" description="6-phosphogluconate dehydrogenase NADP-binding" evidence="1">
    <location>
        <begin position="2"/>
        <end position="53"/>
    </location>
</feature>
<gene>
    <name evidence="2" type="ORF">M430DRAFT_104052</name>
</gene>
<dbReference type="InParanoid" id="A0A2T3AXI8"/>
<keyword evidence="3" id="KW-1185">Reference proteome</keyword>
<dbReference type="InterPro" id="IPR036291">
    <property type="entry name" value="NAD(P)-bd_dom_sf"/>
</dbReference>
<dbReference type="OrthoDB" id="48988at2759"/>
<evidence type="ECO:0000313" key="2">
    <source>
        <dbReference type="EMBL" id="PSS14763.1"/>
    </source>
</evidence>
<name>A0A2T3AXI8_AMORE</name>
<dbReference type="GO" id="GO:0050661">
    <property type="term" value="F:NADP binding"/>
    <property type="evidence" value="ECO:0007669"/>
    <property type="project" value="InterPro"/>
</dbReference>
<dbReference type="STRING" id="857342.A0A2T3AXI8"/>
<accession>A0A2T3AXI8</accession>
<evidence type="ECO:0000259" key="1">
    <source>
        <dbReference type="Pfam" id="PF03446"/>
    </source>
</evidence>
<evidence type="ECO:0000313" key="3">
    <source>
        <dbReference type="Proteomes" id="UP000241818"/>
    </source>
</evidence>
<dbReference type="Gene3D" id="3.40.50.720">
    <property type="entry name" value="NAD(P)-binding Rossmann-like Domain"/>
    <property type="match status" value="1"/>
</dbReference>
<dbReference type="Pfam" id="PF03446">
    <property type="entry name" value="NAD_binding_2"/>
    <property type="match status" value="1"/>
</dbReference>
<dbReference type="SUPFAM" id="SSF51735">
    <property type="entry name" value="NAD(P)-binding Rossmann-fold domains"/>
    <property type="match status" value="1"/>
</dbReference>
<dbReference type="Proteomes" id="UP000241818">
    <property type="component" value="Unassembled WGS sequence"/>
</dbReference>